<evidence type="ECO:0008006" key="4">
    <source>
        <dbReference type="Google" id="ProtNLM"/>
    </source>
</evidence>
<dbReference type="AlphaFoldDB" id="A0A017SDR4"/>
<dbReference type="GeneID" id="63702726"/>
<protein>
    <recommendedName>
        <fullName evidence="4">Transmembrane protein</fullName>
    </recommendedName>
</protein>
<name>A0A017SDR4_ASPRC</name>
<organism evidence="2 3">
    <name type="scientific">Aspergillus ruber (strain CBS 135680)</name>
    <dbReference type="NCBI Taxonomy" id="1388766"/>
    <lineage>
        <taxon>Eukaryota</taxon>
        <taxon>Fungi</taxon>
        <taxon>Dikarya</taxon>
        <taxon>Ascomycota</taxon>
        <taxon>Pezizomycotina</taxon>
        <taxon>Eurotiomycetes</taxon>
        <taxon>Eurotiomycetidae</taxon>
        <taxon>Eurotiales</taxon>
        <taxon>Aspergillaceae</taxon>
        <taxon>Aspergillus</taxon>
        <taxon>Aspergillus subgen. Aspergillus</taxon>
    </lineage>
</organism>
<sequence>MPDAMRYDVHVLLFLPRRSRTPQFEGRQSEASLEIDSDLMGLFQHLPVGSIAFLLFFPGLVTVGGYSYVEAIICRCFCVTGTGLVVVWVGYGYIYCRIISPCCQGLTMVSVMEVIAGHHGRCSYFLLLYILGRLLLSHASFNAYRWQRTFVLT</sequence>
<keyword evidence="1" id="KW-1133">Transmembrane helix</keyword>
<keyword evidence="1" id="KW-0812">Transmembrane</keyword>
<evidence type="ECO:0000313" key="3">
    <source>
        <dbReference type="Proteomes" id="UP000019804"/>
    </source>
</evidence>
<gene>
    <name evidence="2" type="ORF">EURHEDRAFT_61930</name>
</gene>
<dbReference type="HOGENOM" id="CLU_1712882_0_0_1"/>
<dbReference type="EMBL" id="KK088423">
    <property type="protein sequence ID" value="EYE95062.1"/>
    <property type="molecule type" value="Genomic_DNA"/>
</dbReference>
<keyword evidence="1" id="KW-0472">Membrane</keyword>
<proteinExistence type="predicted"/>
<evidence type="ECO:0000256" key="1">
    <source>
        <dbReference type="SAM" id="Phobius"/>
    </source>
</evidence>
<feature type="transmembrane region" description="Helical" evidence="1">
    <location>
        <begin position="48"/>
        <end position="69"/>
    </location>
</feature>
<evidence type="ECO:0000313" key="2">
    <source>
        <dbReference type="EMBL" id="EYE95062.1"/>
    </source>
</evidence>
<keyword evidence="3" id="KW-1185">Reference proteome</keyword>
<accession>A0A017SDR4</accession>
<dbReference type="Proteomes" id="UP000019804">
    <property type="component" value="Unassembled WGS sequence"/>
</dbReference>
<dbReference type="RefSeq" id="XP_040638750.1">
    <property type="nucleotide sequence ID" value="XM_040787602.1"/>
</dbReference>
<reference evidence="3" key="1">
    <citation type="journal article" date="2014" name="Nat. Commun.">
        <title>Genomic adaptations of the halophilic Dead Sea filamentous fungus Eurotium rubrum.</title>
        <authorList>
            <person name="Kis-Papo T."/>
            <person name="Weig A.R."/>
            <person name="Riley R."/>
            <person name="Persoh D."/>
            <person name="Salamov A."/>
            <person name="Sun H."/>
            <person name="Lipzen A."/>
            <person name="Wasser S.P."/>
            <person name="Rambold G."/>
            <person name="Grigoriev I.V."/>
            <person name="Nevo E."/>
        </authorList>
    </citation>
    <scope>NUCLEOTIDE SEQUENCE [LARGE SCALE GENOMIC DNA]</scope>
    <source>
        <strain evidence="3">CBS 135680</strain>
    </source>
</reference>
<feature type="transmembrane region" description="Helical" evidence="1">
    <location>
        <begin position="76"/>
        <end position="94"/>
    </location>
</feature>